<gene>
    <name evidence="1" type="ORF">GCM10008024_16100</name>
    <name evidence="2" type="ORF">SAMN05444006_10772</name>
</gene>
<dbReference type="EMBL" id="BNAB01000006">
    <property type="protein sequence ID" value="GHE01276.1"/>
    <property type="molecule type" value="Genomic_DNA"/>
</dbReference>
<keyword evidence="3" id="KW-1185">Reference proteome</keyword>
<reference evidence="1" key="3">
    <citation type="submission" date="2023-06" db="EMBL/GenBank/DDBJ databases">
        <authorList>
            <person name="Sun Q."/>
            <person name="Zhou Y."/>
        </authorList>
    </citation>
    <scope>NUCLEOTIDE SEQUENCE</scope>
    <source>
        <strain evidence="1">CGMCC 1.10859</strain>
    </source>
</reference>
<dbReference type="AlphaFoldDB" id="A0AAN4URL0"/>
<evidence type="ECO:0000313" key="4">
    <source>
        <dbReference type="Proteomes" id="UP000634647"/>
    </source>
</evidence>
<dbReference type="Proteomes" id="UP000199541">
    <property type="component" value="Unassembled WGS sequence"/>
</dbReference>
<evidence type="ECO:0000313" key="2">
    <source>
        <dbReference type="EMBL" id="SDW83926.1"/>
    </source>
</evidence>
<protein>
    <submittedName>
        <fullName evidence="1">Uncharacterized protein</fullName>
    </submittedName>
</protein>
<organism evidence="1 4">
    <name type="scientific">Allgaiera indica</name>
    <dbReference type="NCBI Taxonomy" id="765699"/>
    <lineage>
        <taxon>Bacteria</taxon>
        <taxon>Pseudomonadati</taxon>
        <taxon>Pseudomonadota</taxon>
        <taxon>Alphaproteobacteria</taxon>
        <taxon>Rhodobacterales</taxon>
        <taxon>Paracoccaceae</taxon>
        <taxon>Allgaiera</taxon>
    </lineage>
</organism>
<evidence type="ECO:0000313" key="1">
    <source>
        <dbReference type="EMBL" id="GHE01276.1"/>
    </source>
</evidence>
<comment type="caution">
    <text evidence="1">The sequence shown here is derived from an EMBL/GenBank/DDBJ whole genome shotgun (WGS) entry which is preliminary data.</text>
</comment>
<dbReference type="EMBL" id="FNOB01000007">
    <property type="protein sequence ID" value="SDW83926.1"/>
    <property type="molecule type" value="Genomic_DNA"/>
</dbReference>
<reference evidence="1" key="1">
    <citation type="journal article" date="2014" name="Int. J. Syst. Evol. Microbiol.">
        <title>Complete genome sequence of Corynebacterium casei LMG S-19264T (=DSM 44701T), isolated from a smear-ripened cheese.</title>
        <authorList>
            <consortium name="US DOE Joint Genome Institute (JGI-PGF)"/>
            <person name="Walter F."/>
            <person name="Albersmeier A."/>
            <person name="Kalinowski J."/>
            <person name="Ruckert C."/>
        </authorList>
    </citation>
    <scope>NUCLEOTIDE SEQUENCE</scope>
    <source>
        <strain evidence="1">CGMCC 1.10859</strain>
    </source>
</reference>
<evidence type="ECO:0000313" key="3">
    <source>
        <dbReference type="Proteomes" id="UP000199541"/>
    </source>
</evidence>
<reference evidence="2 3" key="2">
    <citation type="submission" date="2016-10" db="EMBL/GenBank/DDBJ databases">
        <authorList>
            <person name="Varghese N."/>
            <person name="Submissions S."/>
        </authorList>
    </citation>
    <scope>NUCLEOTIDE SEQUENCE [LARGE SCALE GENOMIC DNA]</scope>
    <source>
        <strain evidence="2 3">DSM 24802</strain>
    </source>
</reference>
<dbReference type="Proteomes" id="UP000634647">
    <property type="component" value="Unassembled WGS sequence"/>
</dbReference>
<dbReference type="RefSeq" id="WP_035844453.1">
    <property type="nucleotide sequence ID" value="NZ_BNAB01000006.1"/>
</dbReference>
<name>A0AAN4URL0_9RHOB</name>
<proteinExistence type="predicted"/>
<sequence length="245" mass="26520">MAAPRALDIGMALRFTGVMTGPDLPDITGDARDFFRKGLKPDYELTWCITGIHGELGYTGKFVQRAPGQDDSPLNPLGAMTTAAFGGVTFFCSHMMLDGQYAAISGVLGEAWRLMVAGYETDVRHRRLDGAAGDFHLWAADMVRQGLMPRSGLLHGRPAPSPIRLRAVLTEADIDALAARLREAAQGAWEIHDNPAMKSPGLITHVELVREEDAELLEQEFGAAICGSNWFYRDREPLAAGGPAG</sequence>
<accession>A0AAN4URL0</accession>